<protein>
    <submittedName>
        <fullName evidence="2">DUF2127 domain-containing protein</fullName>
    </submittedName>
</protein>
<dbReference type="Proteomes" id="UP000297604">
    <property type="component" value="Unassembled WGS sequence"/>
</dbReference>
<proteinExistence type="predicted"/>
<evidence type="ECO:0000256" key="1">
    <source>
        <dbReference type="SAM" id="Phobius"/>
    </source>
</evidence>
<keyword evidence="3" id="KW-1185">Reference proteome</keyword>
<keyword evidence="1" id="KW-0472">Membrane</keyword>
<name>A0ABY2INU1_9MICO</name>
<dbReference type="InterPro" id="IPR021125">
    <property type="entry name" value="DUF2127"/>
</dbReference>
<feature type="transmembrane region" description="Helical" evidence="1">
    <location>
        <begin position="111"/>
        <end position="133"/>
    </location>
</feature>
<reference evidence="2 3" key="1">
    <citation type="submission" date="2019-03" db="EMBL/GenBank/DDBJ databases">
        <title>Genomics of glacier-inhabiting Cryobacterium strains.</title>
        <authorList>
            <person name="Liu Q."/>
            <person name="Xin Y.-H."/>
        </authorList>
    </citation>
    <scope>NUCLEOTIDE SEQUENCE [LARGE SCALE GENOMIC DNA]</scope>
    <source>
        <strain evidence="2 3">MDB1-5</strain>
    </source>
</reference>
<feature type="transmembrane region" description="Helical" evidence="1">
    <location>
        <begin position="164"/>
        <end position="181"/>
    </location>
</feature>
<keyword evidence="1" id="KW-0812">Transmembrane</keyword>
<comment type="caution">
    <text evidence="2">The sequence shown here is derived from an EMBL/GenBank/DDBJ whole genome shotgun (WGS) entry which is preliminary data.</text>
</comment>
<organism evidence="2 3">
    <name type="scientific">Cryobacterium glucosi</name>
    <dbReference type="NCBI Taxonomy" id="1259175"/>
    <lineage>
        <taxon>Bacteria</taxon>
        <taxon>Bacillati</taxon>
        <taxon>Actinomycetota</taxon>
        <taxon>Actinomycetes</taxon>
        <taxon>Micrococcales</taxon>
        <taxon>Microbacteriaceae</taxon>
        <taxon>Cryobacterium</taxon>
    </lineage>
</organism>
<keyword evidence="1" id="KW-1133">Transmembrane helix</keyword>
<evidence type="ECO:0000313" key="3">
    <source>
        <dbReference type="Proteomes" id="UP000297604"/>
    </source>
</evidence>
<accession>A0ABY2INU1</accession>
<dbReference type="Pfam" id="PF09900">
    <property type="entry name" value="DUF2127"/>
    <property type="match status" value="1"/>
</dbReference>
<sequence length="195" mass="21506">MRWQATSPWRVFRPRNRLDQREGRYPVASTPTESRRSRTVTDRLYSVGVGIKGIDGVIELAAGLVLWVSPALVHALLAGVAGEAGEGDSSAMRFLAQYVARLDSELAATGAGFLIAFLITHGAVKVALVYCLLRKWHRAYPYALGILIAFLGYQLYAFVLRPTVGMAVITALDAAIVVLVYREYRELNPRTARQV</sequence>
<dbReference type="EMBL" id="SOFS01000016">
    <property type="protein sequence ID" value="TFC21364.1"/>
    <property type="molecule type" value="Genomic_DNA"/>
</dbReference>
<feature type="transmembrane region" description="Helical" evidence="1">
    <location>
        <begin position="140"/>
        <end position="158"/>
    </location>
</feature>
<gene>
    <name evidence="2" type="ORF">E3O46_07135</name>
</gene>
<evidence type="ECO:0000313" key="2">
    <source>
        <dbReference type="EMBL" id="TFC21364.1"/>
    </source>
</evidence>